<proteinExistence type="inferred from homology"/>
<name>A0A1T4M974_9LACT</name>
<dbReference type="Pfam" id="PF01420">
    <property type="entry name" value="Methylase_S"/>
    <property type="match status" value="2"/>
</dbReference>
<evidence type="ECO:0000313" key="5">
    <source>
        <dbReference type="EMBL" id="SJZ63563.1"/>
    </source>
</evidence>
<evidence type="ECO:0000256" key="1">
    <source>
        <dbReference type="ARBA" id="ARBA00010923"/>
    </source>
</evidence>
<dbReference type="STRING" id="1121925.SAMN02746011_01354"/>
<dbReference type="Proteomes" id="UP000189941">
    <property type="component" value="Unassembled WGS sequence"/>
</dbReference>
<dbReference type="Gene3D" id="1.10.287.1120">
    <property type="entry name" value="Bipartite methylase S protein"/>
    <property type="match status" value="1"/>
</dbReference>
<feature type="domain" description="Type I restriction modification DNA specificity" evidence="4">
    <location>
        <begin position="234"/>
        <end position="405"/>
    </location>
</feature>
<dbReference type="Gene3D" id="3.90.220.20">
    <property type="entry name" value="DNA methylase specificity domains"/>
    <property type="match status" value="2"/>
</dbReference>
<dbReference type="InterPro" id="IPR044946">
    <property type="entry name" value="Restrct_endonuc_typeI_TRD_sf"/>
</dbReference>
<organism evidence="5 6">
    <name type="scientific">Globicatella sulfidifaciens DSM 15739</name>
    <dbReference type="NCBI Taxonomy" id="1121925"/>
    <lineage>
        <taxon>Bacteria</taxon>
        <taxon>Bacillati</taxon>
        <taxon>Bacillota</taxon>
        <taxon>Bacilli</taxon>
        <taxon>Lactobacillales</taxon>
        <taxon>Aerococcaceae</taxon>
        <taxon>Globicatella</taxon>
    </lineage>
</organism>
<gene>
    <name evidence="5" type="ORF">SAMN02746011_01354</name>
</gene>
<evidence type="ECO:0000256" key="2">
    <source>
        <dbReference type="ARBA" id="ARBA00022747"/>
    </source>
</evidence>
<keyword evidence="6" id="KW-1185">Reference proteome</keyword>
<reference evidence="6" key="1">
    <citation type="submission" date="2017-02" db="EMBL/GenBank/DDBJ databases">
        <authorList>
            <person name="Varghese N."/>
            <person name="Submissions S."/>
        </authorList>
    </citation>
    <scope>NUCLEOTIDE SEQUENCE [LARGE SCALE GENOMIC DNA]</scope>
    <source>
        <strain evidence="6">DSM 15739</strain>
    </source>
</reference>
<dbReference type="PANTHER" id="PTHR30408:SF12">
    <property type="entry name" value="TYPE I RESTRICTION ENZYME MJAVIII SPECIFICITY SUBUNIT"/>
    <property type="match status" value="1"/>
</dbReference>
<sequence length="434" mass="49211">MTRKMKDSGIEWIGEIPEDWEIRKLGNISKLYTGNSIKDNEKDNYISPINAIPYIATKDVGFDNKIDYDNGMYIKKDDGKFKRAYRGNTLVCIEGGSAGRKIAKIESEEVCFGNKLCCINSNVISNNYLYYYSLSPNFINGFQSRITGLIPGVTLLEMAQIEIVVPSKHKQKAIANFLDKKTQEIDNIISKTKKAIEEYKRYKQSLITETVTKGLDKNVQMKDSEIEWIGKIPEHWDATKLKNVTSKLTDGAHISPDTNEGKHYFVSTVDINNGMIDFNNALKTSKESYEYMVRTGCKPNIEDLLMSKDGTIGKMALVREENNFVVASSLLIISSNTNSIIEYIYYYLMSKVGENQIESYHKGSGLRRISIINTGNILITVPPLQEQKAIASYLDQKCSQIDQIISTKEKLLTEMEAYKKSLIYETVTGKREVE</sequence>
<dbReference type="EMBL" id="FUWO01000011">
    <property type="protein sequence ID" value="SJZ63563.1"/>
    <property type="molecule type" value="Genomic_DNA"/>
</dbReference>
<dbReference type="SUPFAM" id="SSF116734">
    <property type="entry name" value="DNA methylase specificity domain"/>
    <property type="match status" value="2"/>
</dbReference>
<evidence type="ECO:0000256" key="3">
    <source>
        <dbReference type="ARBA" id="ARBA00023125"/>
    </source>
</evidence>
<feature type="domain" description="Type I restriction modification DNA specificity" evidence="4">
    <location>
        <begin position="17"/>
        <end position="197"/>
    </location>
</feature>
<dbReference type="GO" id="GO:0009307">
    <property type="term" value="P:DNA restriction-modification system"/>
    <property type="evidence" value="ECO:0007669"/>
    <property type="project" value="UniProtKB-KW"/>
</dbReference>
<dbReference type="AlphaFoldDB" id="A0A1T4M974"/>
<keyword evidence="2" id="KW-0680">Restriction system</keyword>
<comment type="similarity">
    <text evidence="1">Belongs to the type-I restriction system S methylase family.</text>
</comment>
<dbReference type="InterPro" id="IPR052021">
    <property type="entry name" value="Type-I_RS_S_subunit"/>
</dbReference>
<dbReference type="GO" id="GO:0003677">
    <property type="term" value="F:DNA binding"/>
    <property type="evidence" value="ECO:0007669"/>
    <property type="project" value="UniProtKB-KW"/>
</dbReference>
<dbReference type="PANTHER" id="PTHR30408">
    <property type="entry name" value="TYPE-1 RESTRICTION ENZYME ECOKI SPECIFICITY PROTEIN"/>
    <property type="match status" value="1"/>
</dbReference>
<dbReference type="InterPro" id="IPR000055">
    <property type="entry name" value="Restrct_endonuc_typeI_TRD"/>
</dbReference>
<keyword evidence="3" id="KW-0238">DNA-binding</keyword>
<dbReference type="RefSeq" id="WP_159443883.1">
    <property type="nucleotide sequence ID" value="NZ_FUWO01000011.1"/>
</dbReference>
<protein>
    <submittedName>
        <fullName evidence="5">Type I restriction enzyme, S subunit</fullName>
    </submittedName>
</protein>
<evidence type="ECO:0000313" key="6">
    <source>
        <dbReference type="Proteomes" id="UP000189941"/>
    </source>
</evidence>
<accession>A0A1T4M974</accession>
<evidence type="ECO:0000259" key="4">
    <source>
        <dbReference type="Pfam" id="PF01420"/>
    </source>
</evidence>
<dbReference type="OrthoDB" id="9795776at2"/>